<proteinExistence type="predicted"/>
<reference evidence="1 2" key="1">
    <citation type="journal article" date="2023" name="Sci. Data">
        <title>Genome assembly of the Korean intertidal mud-creeper Batillaria attramentaria.</title>
        <authorList>
            <person name="Patra A.K."/>
            <person name="Ho P.T."/>
            <person name="Jun S."/>
            <person name="Lee S.J."/>
            <person name="Kim Y."/>
            <person name="Won Y.J."/>
        </authorList>
    </citation>
    <scope>NUCLEOTIDE SEQUENCE [LARGE SCALE GENOMIC DNA]</scope>
    <source>
        <strain evidence="1">Wonlab-2016</strain>
    </source>
</reference>
<gene>
    <name evidence="1" type="ORF">BaRGS_00018418</name>
</gene>
<dbReference type="AlphaFoldDB" id="A0ABD0KTZ6"/>
<evidence type="ECO:0000313" key="1">
    <source>
        <dbReference type="EMBL" id="KAK7490257.1"/>
    </source>
</evidence>
<accession>A0ABD0KTZ6</accession>
<organism evidence="1 2">
    <name type="scientific">Batillaria attramentaria</name>
    <dbReference type="NCBI Taxonomy" id="370345"/>
    <lineage>
        <taxon>Eukaryota</taxon>
        <taxon>Metazoa</taxon>
        <taxon>Spiralia</taxon>
        <taxon>Lophotrochozoa</taxon>
        <taxon>Mollusca</taxon>
        <taxon>Gastropoda</taxon>
        <taxon>Caenogastropoda</taxon>
        <taxon>Sorbeoconcha</taxon>
        <taxon>Cerithioidea</taxon>
        <taxon>Batillariidae</taxon>
        <taxon>Batillaria</taxon>
    </lineage>
</organism>
<sequence>MADRVKTGGDFCSAISLLTGCLTGSQSELLLVNKQFENMKGSGLSVPSRRLTEVVGTLEATCVKNIDKLLVGKKVRASLIQVLQAEMKDSLFLCPGEICDLIGNVIRLFVRVRLNFTLKDTSSCFRRKVLEKKQKTGNL</sequence>
<dbReference type="PROSITE" id="PS51257">
    <property type="entry name" value="PROKAR_LIPOPROTEIN"/>
    <property type="match status" value="1"/>
</dbReference>
<dbReference type="Proteomes" id="UP001519460">
    <property type="component" value="Unassembled WGS sequence"/>
</dbReference>
<protein>
    <submittedName>
        <fullName evidence="1">Uncharacterized protein</fullName>
    </submittedName>
</protein>
<keyword evidence="2" id="KW-1185">Reference proteome</keyword>
<name>A0ABD0KTZ6_9CAEN</name>
<evidence type="ECO:0000313" key="2">
    <source>
        <dbReference type="Proteomes" id="UP001519460"/>
    </source>
</evidence>
<comment type="caution">
    <text evidence="1">The sequence shown here is derived from an EMBL/GenBank/DDBJ whole genome shotgun (WGS) entry which is preliminary data.</text>
</comment>
<dbReference type="EMBL" id="JACVVK020000128">
    <property type="protein sequence ID" value="KAK7490257.1"/>
    <property type="molecule type" value="Genomic_DNA"/>
</dbReference>